<sequence length="68" mass="7836">MHAAPVGKKLHLFEEKFFEYPIRAEMVVQKFKFISHGRRKSLTVGSSTRLYAVYVLRFSFLDVGNASV</sequence>
<dbReference type="AlphaFoldDB" id="A0A084WMZ0"/>
<accession>A0A084WMZ0</accession>
<keyword evidence="3" id="KW-1185">Reference proteome</keyword>
<evidence type="ECO:0000313" key="1">
    <source>
        <dbReference type="EMBL" id="KFB51584.1"/>
    </source>
</evidence>
<dbReference type="EMBL" id="KE525352">
    <property type="protein sequence ID" value="KFB51584.1"/>
    <property type="molecule type" value="Genomic_DNA"/>
</dbReference>
<protein>
    <submittedName>
        <fullName evidence="1 2">Uncharacterized protein</fullName>
    </submittedName>
</protein>
<gene>
    <name evidence="1" type="ORF">ZHAS_00019655</name>
</gene>
<reference evidence="2" key="2">
    <citation type="submission" date="2020-05" db="UniProtKB">
        <authorList>
            <consortium name="EnsemblMetazoa"/>
        </authorList>
    </citation>
    <scope>IDENTIFICATION</scope>
</reference>
<reference evidence="1 3" key="1">
    <citation type="journal article" date="2014" name="BMC Genomics">
        <title>Genome sequence of Anopheles sinensis provides insight into genetics basis of mosquito competence for malaria parasites.</title>
        <authorList>
            <person name="Zhou D."/>
            <person name="Zhang D."/>
            <person name="Ding G."/>
            <person name="Shi L."/>
            <person name="Hou Q."/>
            <person name="Ye Y."/>
            <person name="Xu Y."/>
            <person name="Zhou H."/>
            <person name="Xiong C."/>
            <person name="Li S."/>
            <person name="Yu J."/>
            <person name="Hong S."/>
            <person name="Yu X."/>
            <person name="Zou P."/>
            <person name="Chen C."/>
            <person name="Chang X."/>
            <person name="Wang W."/>
            <person name="Lv Y."/>
            <person name="Sun Y."/>
            <person name="Ma L."/>
            <person name="Shen B."/>
            <person name="Zhu C."/>
        </authorList>
    </citation>
    <scope>NUCLEOTIDE SEQUENCE [LARGE SCALE GENOMIC DNA]</scope>
</reference>
<dbReference type="EnsemblMetazoa" id="ASIC019655-RA">
    <property type="protein sequence ID" value="ASIC019655-PA"/>
    <property type="gene ID" value="ASIC019655"/>
</dbReference>
<dbReference type="EMBL" id="ATLV01024539">
    <property type="status" value="NOT_ANNOTATED_CDS"/>
    <property type="molecule type" value="Genomic_DNA"/>
</dbReference>
<proteinExistence type="predicted"/>
<name>A0A084WMZ0_ANOSI</name>
<dbReference type="Proteomes" id="UP000030765">
    <property type="component" value="Unassembled WGS sequence"/>
</dbReference>
<dbReference type="VEuPathDB" id="VectorBase:ASIC019655"/>
<evidence type="ECO:0000313" key="2">
    <source>
        <dbReference type="EnsemblMetazoa" id="ASIC019655-PA"/>
    </source>
</evidence>
<organism evidence="1">
    <name type="scientific">Anopheles sinensis</name>
    <name type="common">Mosquito</name>
    <dbReference type="NCBI Taxonomy" id="74873"/>
    <lineage>
        <taxon>Eukaryota</taxon>
        <taxon>Metazoa</taxon>
        <taxon>Ecdysozoa</taxon>
        <taxon>Arthropoda</taxon>
        <taxon>Hexapoda</taxon>
        <taxon>Insecta</taxon>
        <taxon>Pterygota</taxon>
        <taxon>Neoptera</taxon>
        <taxon>Endopterygota</taxon>
        <taxon>Diptera</taxon>
        <taxon>Nematocera</taxon>
        <taxon>Culicoidea</taxon>
        <taxon>Culicidae</taxon>
        <taxon>Anophelinae</taxon>
        <taxon>Anopheles</taxon>
    </lineage>
</organism>
<evidence type="ECO:0000313" key="3">
    <source>
        <dbReference type="Proteomes" id="UP000030765"/>
    </source>
</evidence>